<feature type="domain" description="Cupin type-2" evidence="1">
    <location>
        <begin position="41"/>
        <end position="103"/>
    </location>
</feature>
<evidence type="ECO:0000259" key="1">
    <source>
        <dbReference type="Pfam" id="PF07883"/>
    </source>
</evidence>
<sequence>MQVFHGRDQGKPSERRGATFTGVVWADPVMPPAENVGINHVFFSPGARTFWHTHEHGQVLHVTSGRGWVCVEGEAPQEIRQGDVVWIRPHERHWHGAASDTFMAHLAISLGKADWQEALPETDYARAENCATEAQ</sequence>
<dbReference type="CDD" id="cd02233">
    <property type="entry name" value="cupin_HNL-like"/>
    <property type="match status" value="1"/>
</dbReference>
<accession>A0A446CTE4</accession>
<gene>
    <name evidence="2" type="ORF">AVE30378_04420</name>
</gene>
<dbReference type="InterPro" id="IPR011051">
    <property type="entry name" value="RmlC_Cupin_sf"/>
</dbReference>
<name>A0A446CTE4_9BURK</name>
<dbReference type="PANTHER" id="PTHR43698:SF1">
    <property type="entry name" value="BLL4564 PROTEIN"/>
    <property type="match status" value="1"/>
</dbReference>
<organism evidence="2 3">
    <name type="scientific">Achromobacter veterisilvae</name>
    <dbReference type="NCBI Taxonomy" id="2069367"/>
    <lineage>
        <taxon>Bacteria</taxon>
        <taxon>Pseudomonadati</taxon>
        <taxon>Pseudomonadota</taxon>
        <taxon>Betaproteobacteria</taxon>
        <taxon>Burkholderiales</taxon>
        <taxon>Alcaligenaceae</taxon>
        <taxon>Achromobacter</taxon>
    </lineage>
</organism>
<reference evidence="2 3" key="1">
    <citation type="submission" date="2018-07" db="EMBL/GenBank/DDBJ databases">
        <authorList>
            <person name="Peeters C."/>
        </authorList>
    </citation>
    <scope>NUCLEOTIDE SEQUENCE [LARGE SCALE GENOMIC DNA]</scope>
    <source>
        <strain evidence="2 3">LMG 30378</strain>
    </source>
</reference>
<protein>
    <recommendedName>
        <fullName evidence="1">Cupin type-2 domain-containing protein</fullName>
    </recommendedName>
</protein>
<dbReference type="AlphaFoldDB" id="A0A446CTE4"/>
<dbReference type="Gene3D" id="2.60.120.10">
    <property type="entry name" value="Jelly Rolls"/>
    <property type="match status" value="1"/>
</dbReference>
<dbReference type="Proteomes" id="UP000289465">
    <property type="component" value="Unassembled WGS sequence"/>
</dbReference>
<dbReference type="SUPFAM" id="SSF51182">
    <property type="entry name" value="RmlC-like cupins"/>
    <property type="match status" value="1"/>
</dbReference>
<dbReference type="InterPro" id="IPR014710">
    <property type="entry name" value="RmlC-like_jellyroll"/>
</dbReference>
<evidence type="ECO:0000313" key="2">
    <source>
        <dbReference type="EMBL" id="SSW71103.1"/>
    </source>
</evidence>
<evidence type="ECO:0000313" key="3">
    <source>
        <dbReference type="Proteomes" id="UP000289465"/>
    </source>
</evidence>
<dbReference type="PANTHER" id="PTHR43698">
    <property type="entry name" value="RIBD C-TERMINAL DOMAIN CONTAINING PROTEIN"/>
    <property type="match status" value="1"/>
</dbReference>
<dbReference type="InterPro" id="IPR013096">
    <property type="entry name" value="Cupin_2"/>
</dbReference>
<dbReference type="RefSeq" id="WP_129243431.1">
    <property type="nucleotide sequence ID" value="NZ_UFQC01000027.1"/>
</dbReference>
<dbReference type="Pfam" id="PF07883">
    <property type="entry name" value="Cupin_2"/>
    <property type="match status" value="1"/>
</dbReference>
<dbReference type="InterPro" id="IPR047263">
    <property type="entry name" value="HNL-like_cupin"/>
</dbReference>
<dbReference type="EMBL" id="UFQC01000027">
    <property type="protein sequence ID" value="SSW71103.1"/>
    <property type="molecule type" value="Genomic_DNA"/>
</dbReference>
<dbReference type="OrthoDB" id="9802489at2"/>
<proteinExistence type="predicted"/>